<name>A0ABS2LYS0_9ACTN</name>
<evidence type="ECO:0000313" key="3">
    <source>
        <dbReference type="Proteomes" id="UP000764837"/>
    </source>
</evidence>
<evidence type="ECO:0000313" key="2">
    <source>
        <dbReference type="EMBL" id="MBM7493322.1"/>
    </source>
</evidence>
<sequence>MSGDGAPGSHSGLNGVAKAVGIVSGVIAIVLAMEPLFGWNPLGELSPGPSGTASPTPLDARPRIPPTSDPGLNRDPNPDRTGCEEAFRILKAPVPERESDLGPVYAYAVQQAAQLQVVARKTTNPAVTAAVRAYATDWDSLGSAVQDHEDARHQAERFVNDAKLYTESYNKHNKDVAEFGRQQRYYESRGDIRNATIAHNNAVAADENARVARNQSSTLLQKSSEATAQVETASQRMTAVFRKLRADVKALGIACD</sequence>
<protein>
    <submittedName>
        <fullName evidence="2">Uncharacterized protein</fullName>
    </submittedName>
</protein>
<accession>A0ABS2LYS0</accession>
<organism evidence="2 3">
    <name type="scientific">Micromonospora luteifusca</name>
    <dbReference type="NCBI Taxonomy" id="709860"/>
    <lineage>
        <taxon>Bacteria</taxon>
        <taxon>Bacillati</taxon>
        <taxon>Actinomycetota</taxon>
        <taxon>Actinomycetes</taxon>
        <taxon>Micromonosporales</taxon>
        <taxon>Micromonosporaceae</taxon>
        <taxon>Micromonospora</taxon>
    </lineage>
</organism>
<evidence type="ECO:0000256" key="1">
    <source>
        <dbReference type="SAM" id="MobiDB-lite"/>
    </source>
</evidence>
<comment type="caution">
    <text evidence="2">The sequence shown here is derived from an EMBL/GenBank/DDBJ whole genome shotgun (WGS) entry which is preliminary data.</text>
</comment>
<dbReference type="Proteomes" id="UP000764837">
    <property type="component" value="Unassembled WGS sequence"/>
</dbReference>
<dbReference type="EMBL" id="JAFBBP010000001">
    <property type="protein sequence ID" value="MBM7493322.1"/>
    <property type="molecule type" value="Genomic_DNA"/>
</dbReference>
<feature type="region of interest" description="Disordered" evidence="1">
    <location>
        <begin position="47"/>
        <end position="79"/>
    </location>
</feature>
<reference evidence="2 3" key="1">
    <citation type="submission" date="2021-01" db="EMBL/GenBank/DDBJ databases">
        <title>Sequencing the genomes of 1000 actinobacteria strains.</title>
        <authorList>
            <person name="Klenk H.-P."/>
        </authorList>
    </citation>
    <scope>NUCLEOTIDE SEQUENCE [LARGE SCALE GENOMIC DNA]</scope>
    <source>
        <strain evidence="2 3">DSM 100204</strain>
    </source>
</reference>
<proteinExistence type="predicted"/>
<gene>
    <name evidence="2" type="ORF">JOD64_004544</name>
</gene>
<keyword evidence="3" id="KW-1185">Reference proteome</keyword>
<dbReference type="RefSeq" id="WP_204944048.1">
    <property type="nucleotide sequence ID" value="NZ_JAFBBP010000001.1"/>
</dbReference>
<feature type="compositionally biased region" description="Low complexity" evidence="1">
    <location>
        <begin position="47"/>
        <end position="57"/>
    </location>
</feature>